<dbReference type="Proteomes" id="UP000004080">
    <property type="component" value="Unassembled WGS sequence"/>
</dbReference>
<reference evidence="1 2" key="1">
    <citation type="journal article" date="2012" name="J. Bacteriol.">
        <title>Genome of Bacillus macauensis ZFHKF-1, a Long-Chain-Forming Bacterium.</title>
        <authorList>
            <person name="Cai L."/>
            <person name="Zhang T."/>
        </authorList>
    </citation>
    <scope>NUCLEOTIDE SEQUENCE [LARGE SCALE GENOMIC DNA]</scope>
    <source>
        <strain evidence="1 2">ZFHKF-1</strain>
    </source>
</reference>
<organism evidence="1 2">
    <name type="scientific">Fictibacillus macauensis ZFHKF-1</name>
    <dbReference type="NCBI Taxonomy" id="1196324"/>
    <lineage>
        <taxon>Bacteria</taxon>
        <taxon>Bacillati</taxon>
        <taxon>Bacillota</taxon>
        <taxon>Bacilli</taxon>
        <taxon>Bacillales</taxon>
        <taxon>Fictibacillaceae</taxon>
        <taxon>Fictibacillus</taxon>
    </lineage>
</organism>
<keyword evidence="2" id="KW-1185">Reference proteome</keyword>
<accession>I8UKI9</accession>
<dbReference type="AlphaFoldDB" id="I8UKI9"/>
<evidence type="ECO:0000313" key="2">
    <source>
        <dbReference type="Proteomes" id="UP000004080"/>
    </source>
</evidence>
<dbReference type="EMBL" id="AKKV01000006">
    <property type="protein sequence ID" value="EIT87343.1"/>
    <property type="molecule type" value="Genomic_DNA"/>
</dbReference>
<dbReference type="PATRIC" id="fig|1196324.3.peg.135"/>
<evidence type="ECO:0008006" key="3">
    <source>
        <dbReference type="Google" id="ProtNLM"/>
    </source>
</evidence>
<name>I8UKI9_9BACL</name>
<dbReference type="STRING" id="1196324.A374_00689"/>
<dbReference type="SUPFAM" id="SSF52540">
    <property type="entry name" value="P-loop containing nucleoside triphosphate hydrolases"/>
    <property type="match status" value="2"/>
</dbReference>
<comment type="caution">
    <text evidence="1">The sequence shown here is derived from an EMBL/GenBank/DDBJ whole genome shotgun (WGS) entry which is preliminary data.</text>
</comment>
<evidence type="ECO:0000313" key="1">
    <source>
        <dbReference type="EMBL" id="EIT87343.1"/>
    </source>
</evidence>
<protein>
    <recommendedName>
        <fullName evidence="3">ATPase</fullName>
    </recommendedName>
</protein>
<proteinExistence type="predicted"/>
<dbReference type="OrthoDB" id="9781752at2"/>
<dbReference type="eggNOG" id="COG1618">
    <property type="taxonomic scope" value="Bacteria"/>
</dbReference>
<dbReference type="CDD" id="cd01983">
    <property type="entry name" value="SIMIBI"/>
    <property type="match status" value="1"/>
</dbReference>
<dbReference type="RefSeq" id="WP_007200244.1">
    <property type="nucleotide sequence ID" value="NZ_AKKV01000006.1"/>
</dbReference>
<gene>
    <name evidence="1" type="ORF">A374_00689</name>
</gene>
<sequence length="366" mass="41155">MTGTVRNYFAGGNTAYGFYSYFENNLQDLQRLFILKGGPGTGKSTLMEQLGVRFEQQGYDVDYIHCASDNGSIDGVIFPQIQVGIVDGTAPHVIEPTLPGIKEEYVNLGEAWDRASLLQHREEISRFVQENQRGYECAYAAFNEALHIHDQWEGIYIDNMDFTKADIVMKTIAQRFFSHKLEKTSKRVDRYLGAATPNGAVDFVPNLTEDVPTRLFIKGRPGSGKSTMLKALTEKAMSAGYDVEVYHCGFDYNSLDMIIAREAGFAIFDSTAPHEYFPSRDGDEIIDMYAAAITPGTDERYQDEITHYSEQYREKMNEAIAHLGSAKKAHDGLEALYMMAMDYEKVDQITENIALEIAAAFHQLKS</sequence>
<dbReference type="InterPro" id="IPR027417">
    <property type="entry name" value="P-loop_NTPase"/>
</dbReference>